<dbReference type="AlphaFoldDB" id="A0AA40C6M2"/>
<gene>
    <name evidence="1" type="ORF">B0T14DRAFT_562767</name>
</gene>
<dbReference type="InterPro" id="IPR043132">
    <property type="entry name" value="BCAT-like_C"/>
</dbReference>
<proteinExistence type="predicted"/>
<dbReference type="Gene3D" id="3.30.470.10">
    <property type="match status" value="1"/>
</dbReference>
<keyword evidence="1" id="KW-0032">Aminotransferase</keyword>
<protein>
    <submittedName>
        <fullName evidence="1">Aminotransferase</fullName>
    </submittedName>
</protein>
<dbReference type="InterPro" id="IPR001544">
    <property type="entry name" value="Aminotrans_IV"/>
</dbReference>
<accession>A0AA40C6M2</accession>
<keyword evidence="2" id="KW-1185">Reference proteome</keyword>
<dbReference type="EMBL" id="JAULSU010000002">
    <property type="protein sequence ID" value="KAK0626900.1"/>
    <property type="molecule type" value="Genomic_DNA"/>
</dbReference>
<dbReference type="InterPro" id="IPR043131">
    <property type="entry name" value="BCAT-like_N"/>
</dbReference>
<name>A0AA40C6M2_9PEZI</name>
<evidence type="ECO:0000313" key="2">
    <source>
        <dbReference type="Proteomes" id="UP001175000"/>
    </source>
</evidence>
<dbReference type="Proteomes" id="UP001175000">
    <property type="component" value="Unassembled WGS sequence"/>
</dbReference>
<dbReference type="Pfam" id="PF01063">
    <property type="entry name" value="Aminotran_4"/>
    <property type="match status" value="1"/>
</dbReference>
<evidence type="ECO:0000313" key="1">
    <source>
        <dbReference type="EMBL" id="KAK0626900.1"/>
    </source>
</evidence>
<keyword evidence="1" id="KW-0808">Transferase</keyword>
<dbReference type="SUPFAM" id="SSF56752">
    <property type="entry name" value="D-aminoacid aminotransferase-like PLP-dependent enzymes"/>
    <property type="match status" value="1"/>
</dbReference>
<comment type="caution">
    <text evidence="1">The sequence shown here is derived from an EMBL/GenBank/DDBJ whole genome shotgun (WGS) entry which is preliminary data.</text>
</comment>
<dbReference type="GO" id="GO:0008483">
    <property type="term" value="F:transaminase activity"/>
    <property type="evidence" value="ECO:0007669"/>
    <property type="project" value="UniProtKB-KW"/>
</dbReference>
<dbReference type="Gene3D" id="3.20.10.10">
    <property type="entry name" value="D-amino Acid Aminotransferase, subunit A, domain 2"/>
    <property type="match status" value="1"/>
</dbReference>
<reference evidence="1" key="1">
    <citation type="submission" date="2023-06" db="EMBL/GenBank/DDBJ databases">
        <title>Genome-scale phylogeny and comparative genomics of the fungal order Sordariales.</title>
        <authorList>
            <consortium name="Lawrence Berkeley National Laboratory"/>
            <person name="Hensen N."/>
            <person name="Bonometti L."/>
            <person name="Westerberg I."/>
            <person name="Brannstrom I.O."/>
            <person name="Guillou S."/>
            <person name="Cros-Aarteil S."/>
            <person name="Calhoun S."/>
            <person name="Haridas S."/>
            <person name="Kuo A."/>
            <person name="Mondo S."/>
            <person name="Pangilinan J."/>
            <person name="Riley R."/>
            <person name="Labutti K."/>
            <person name="Andreopoulos B."/>
            <person name="Lipzen A."/>
            <person name="Chen C."/>
            <person name="Yanf M."/>
            <person name="Daum C."/>
            <person name="Ng V."/>
            <person name="Clum A."/>
            <person name="Steindorff A."/>
            <person name="Ohm R."/>
            <person name="Martin F."/>
            <person name="Silar P."/>
            <person name="Natvig D."/>
            <person name="Lalanne C."/>
            <person name="Gautier V."/>
            <person name="Ament-Velasquez S.L."/>
            <person name="Kruys A."/>
            <person name="Hutchinson M.I."/>
            <person name="Powell A.J."/>
            <person name="Barry K."/>
            <person name="Miller A.N."/>
            <person name="Grigoriev I.V."/>
            <person name="Debuchy R."/>
            <person name="Gladieux P."/>
            <person name="Thoren M.H."/>
            <person name="Johannesson H."/>
        </authorList>
    </citation>
    <scope>NUCLEOTIDE SEQUENCE</scope>
    <source>
        <strain evidence="1">CBS 606.72</strain>
    </source>
</reference>
<organism evidence="1 2">
    <name type="scientific">Immersiella caudata</name>
    <dbReference type="NCBI Taxonomy" id="314043"/>
    <lineage>
        <taxon>Eukaryota</taxon>
        <taxon>Fungi</taxon>
        <taxon>Dikarya</taxon>
        <taxon>Ascomycota</taxon>
        <taxon>Pezizomycotina</taxon>
        <taxon>Sordariomycetes</taxon>
        <taxon>Sordariomycetidae</taxon>
        <taxon>Sordariales</taxon>
        <taxon>Lasiosphaeriaceae</taxon>
        <taxon>Immersiella</taxon>
    </lineage>
</organism>
<sequence>MGANFQVFSSLRYDPGLRHVPGSSFIHAGWNYTNASPLYMLDYHRDRMLRAATHWGWDTAIAALSGETGLKNLESFILQNICQDNPESALRVKVTISKDGEMSVVTGPVPATALSNLHPQNFPSPGLSSDGSEEGLHLPLKRPEYEVLIADLKTTPSEYTHFKTTKREMYDQARQRAHINLLDKKEVLIINEEDGSVMEGSTTTPYVWRNEGWVTPTVNREYRPKSDSGGQDGTSRRWALERGIATESIIPVSSLVDGEECWLSNGVRGFFFGRIKLA</sequence>
<dbReference type="InterPro" id="IPR036038">
    <property type="entry name" value="Aminotransferase-like"/>
</dbReference>